<dbReference type="EMBL" id="ADBL01002043">
    <property type="status" value="NOT_ANNOTATED_CDS"/>
    <property type="molecule type" value="Genomic_DNA"/>
</dbReference>
<evidence type="ECO:0000313" key="3">
    <source>
        <dbReference type="EnsemblFungi" id="MAPG_08444T0"/>
    </source>
</evidence>
<sequence>MLPPIDDAVLQSNPEFATLYNTLTTAVLNDDGSTMNDPSSKERDAIREKLKKHRLKAAKEHLLIDALSTIFPPPPVEPKPQLQKPKRTTTTMTTSTQPSEPPAPSIQSSTSTELPAPLIDLLLLLPPLLTTTDLDQQQQIPLDPATLELLLTSPPLSDLPTLLPHLWPLLSGSLQTSALSLARHVHPSTNPSYLHRHLPTLGASIASSTTSLSAAKRDLTTHPRLDAAAAVADLQARRGDALATPRVRPRGPARRARALRLAARGRSGLSDCRDEAAPSPH</sequence>
<dbReference type="AlphaFoldDB" id="A0A0C4E7D1"/>
<dbReference type="STRING" id="644358.A0A0C4E7D1"/>
<dbReference type="VEuPathDB" id="FungiDB:MAPG_08444"/>
<feature type="compositionally biased region" description="Basic and acidic residues" evidence="1">
    <location>
        <begin position="271"/>
        <end position="281"/>
    </location>
</feature>
<dbReference type="eggNOG" id="ENOG502S7PS">
    <property type="taxonomic scope" value="Eukaryota"/>
</dbReference>
<proteinExistence type="predicted"/>
<dbReference type="EMBL" id="GL876973">
    <property type="protein sequence ID" value="KLU89473.1"/>
    <property type="molecule type" value="Genomic_DNA"/>
</dbReference>
<accession>A0A0C4E7D1</accession>
<evidence type="ECO:0000313" key="4">
    <source>
        <dbReference type="Proteomes" id="UP000011715"/>
    </source>
</evidence>
<reference evidence="2" key="1">
    <citation type="submission" date="2010-05" db="EMBL/GenBank/DDBJ databases">
        <title>The Genome Sequence of Magnaporthe poae strain ATCC 64411.</title>
        <authorList>
            <consortium name="The Broad Institute Genome Sequencing Platform"/>
            <consortium name="Broad Institute Genome Sequencing Center for Infectious Disease"/>
            <person name="Ma L.-J."/>
            <person name="Dead R."/>
            <person name="Young S."/>
            <person name="Zeng Q."/>
            <person name="Koehrsen M."/>
            <person name="Alvarado L."/>
            <person name="Berlin A."/>
            <person name="Chapman S.B."/>
            <person name="Chen Z."/>
            <person name="Freedman E."/>
            <person name="Gellesch M."/>
            <person name="Goldberg J."/>
            <person name="Griggs A."/>
            <person name="Gujja S."/>
            <person name="Heilman E.R."/>
            <person name="Heiman D."/>
            <person name="Hepburn T."/>
            <person name="Howarth C."/>
            <person name="Jen D."/>
            <person name="Larson L."/>
            <person name="Mehta T."/>
            <person name="Neiman D."/>
            <person name="Pearson M."/>
            <person name="Roberts A."/>
            <person name="Saif S."/>
            <person name="Shea T."/>
            <person name="Shenoy N."/>
            <person name="Sisk P."/>
            <person name="Stolte C."/>
            <person name="Sykes S."/>
            <person name="Walk T."/>
            <person name="White J."/>
            <person name="Yandava C."/>
            <person name="Haas B."/>
            <person name="Nusbaum C."/>
            <person name="Birren B."/>
        </authorList>
    </citation>
    <scope>NUCLEOTIDE SEQUENCE</scope>
    <source>
        <strain evidence="2">ATCC 64411</strain>
    </source>
</reference>
<gene>
    <name evidence="2" type="ORF">MAPG_08444</name>
</gene>
<organism evidence="3 4">
    <name type="scientific">Magnaporthiopsis poae (strain ATCC 64411 / 73-15)</name>
    <name type="common">Kentucky bluegrass fungus</name>
    <name type="synonym">Magnaporthe poae</name>
    <dbReference type="NCBI Taxonomy" id="644358"/>
    <lineage>
        <taxon>Eukaryota</taxon>
        <taxon>Fungi</taxon>
        <taxon>Dikarya</taxon>
        <taxon>Ascomycota</taxon>
        <taxon>Pezizomycotina</taxon>
        <taxon>Sordariomycetes</taxon>
        <taxon>Sordariomycetidae</taxon>
        <taxon>Magnaporthales</taxon>
        <taxon>Magnaporthaceae</taxon>
        <taxon>Magnaporthiopsis</taxon>
    </lineage>
</organism>
<reference evidence="3" key="4">
    <citation type="journal article" date="2015" name="G3 (Bethesda)">
        <title>Genome sequences of three phytopathogenic species of the Magnaporthaceae family of fungi.</title>
        <authorList>
            <person name="Okagaki L.H."/>
            <person name="Nunes C.C."/>
            <person name="Sailsbery J."/>
            <person name="Clay B."/>
            <person name="Brown D."/>
            <person name="John T."/>
            <person name="Oh Y."/>
            <person name="Young N."/>
            <person name="Fitzgerald M."/>
            <person name="Haas B.J."/>
            <person name="Zeng Q."/>
            <person name="Young S."/>
            <person name="Adiconis X."/>
            <person name="Fan L."/>
            <person name="Levin J.Z."/>
            <person name="Mitchell T.K."/>
            <person name="Okubara P.A."/>
            <person name="Farman M.L."/>
            <person name="Kohn L.M."/>
            <person name="Birren B."/>
            <person name="Ma L.-J."/>
            <person name="Dean R.A."/>
        </authorList>
    </citation>
    <scope>NUCLEOTIDE SEQUENCE</scope>
    <source>
        <strain evidence="3">ATCC 64411 / 73-15</strain>
    </source>
</reference>
<name>A0A0C4E7D1_MAGP6</name>
<protein>
    <submittedName>
        <fullName evidence="2 3">Uncharacterized protein</fullName>
    </submittedName>
</protein>
<evidence type="ECO:0000313" key="2">
    <source>
        <dbReference type="EMBL" id="KLU89473.1"/>
    </source>
</evidence>
<dbReference type="EnsemblFungi" id="MAPG_08444T0">
    <property type="protein sequence ID" value="MAPG_08444T0"/>
    <property type="gene ID" value="MAPG_08444"/>
</dbReference>
<evidence type="ECO:0000256" key="1">
    <source>
        <dbReference type="SAM" id="MobiDB-lite"/>
    </source>
</evidence>
<reference evidence="3" key="5">
    <citation type="submission" date="2015-06" db="UniProtKB">
        <authorList>
            <consortium name="EnsemblFungi"/>
        </authorList>
    </citation>
    <scope>IDENTIFICATION</scope>
    <source>
        <strain evidence="3">ATCC 64411</strain>
    </source>
</reference>
<dbReference type="Proteomes" id="UP000011715">
    <property type="component" value="Unassembled WGS sequence"/>
</dbReference>
<feature type="region of interest" description="Disordered" evidence="1">
    <location>
        <begin position="69"/>
        <end position="111"/>
    </location>
</feature>
<feature type="compositionally biased region" description="Low complexity" evidence="1">
    <location>
        <begin position="79"/>
        <end position="96"/>
    </location>
</feature>
<dbReference type="OrthoDB" id="66964at2759"/>
<feature type="region of interest" description="Disordered" evidence="1">
    <location>
        <begin position="261"/>
        <end position="281"/>
    </location>
</feature>
<reference evidence="4" key="2">
    <citation type="submission" date="2010-05" db="EMBL/GenBank/DDBJ databases">
        <title>The genome sequence of Magnaporthe poae strain ATCC 64411.</title>
        <authorList>
            <person name="Ma L.-J."/>
            <person name="Dead R."/>
            <person name="Young S."/>
            <person name="Zeng Q."/>
            <person name="Koehrsen M."/>
            <person name="Alvarado L."/>
            <person name="Berlin A."/>
            <person name="Chapman S.B."/>
            <person name="Chen Z."/>
            <person name="Freedman E."/>
            <person name="Gellesch M."/>
            <person name="Goldberg J."/>
            <person name="Griggs A."/>
            <person name="Gujja S."/>
            <person name="Heilman E.R."/>
            <person name="Heiman D."/>
            <person name="Hepburn T."/>
            <person name="Howarth C."/>
            <person name="Jen D."/>
            <person name="Larson L."/>
            <person name="Mehta T."/>
            <person name="Neiman D."/>
            <person name="Pearson M."/>
            <person name="Roberts A."/>
            <person name="Saif S."/>
            <person name="Shea T."/>
            <person name="Shenoy N."/>
            <person name="Sisk P."/>
            <person name="Stolte C."/>
            <person name="Sykes S."/>
            <person name="Walk T."/>
            <person name="White J."/>
            <person name="Yandava C."/>
            <person name="Haas B."/>
            <person name="Nusbaum C."/>
            <person name="Birren B."/>
        </authorList>
    </citation>
    <scope>NUCLEOTIDE SEQUENCE [LARGE SCALE GENOMIC DNA]</scope>
    <source>
        <strain evidence="4">ATCC 64411 / 73-15</strain>
    </source>
</reference>
<keyword evidence="4" id="KW-1185">Reference proteome</keyword>
<reference evidence="2" key="3">
    <citation type="submission" date="2011-03" db="EMBL/GenBank/DDBJ databases">
        <title>Annotation of Magnaporthe poae ATCC 64411.</title>
        <authorList>
            <person name="Ma L.-J."/>
            <person name="Dead R."/>
            <person name="Young S.K."/>
            <person name="Zeng Q."/>
            <person name="Gargeya S."/>
            <person name="Fitzgerald M."/>
            <person name="Haas B."/>
            <person name="Abouelleil A."/>
            <person name="Alvarado L."/>
            <person name="Arachchi H.M."/>
            <person name="Berlin A."/>
            <person name="Brown A."/>
            <person name="Chapman S.B."/>
            <person name="Chen Z."/>
            <person name="Dunbar C."/>
            <person name="Freedman E."/>
            <person name="Gearin G."/>
            <person name="Gellesch M."/>
            <person name="Goldberg J."/>
            <person name="Griggs A."/>
            <person name="Gujja S."/>
            <person name="Heiman D."/>
            <person name="Howarth C."/>
            <person name="Larson L."/>
            <person name="Lui A."/>
            <person name="MacDonald P.J.P."/>
            <person name="Mehta T."/>
            <person name="Montmayeur A."/>
            <person name="Murphy C."/>
            <person name="Neiman D."/>
            <person name="Pearson M."/>
            <person name="Priest M."/>
            <person name="Roberts A."/>
            <person name="Saif S."/>
            <person name="Shea T."/>
            <person name="Shenoy N."/>
            <person name="Sisk P."/>
            <person name="Stolte C."/>
            <person name="Sykes S."/>
            <person name="Yandava C."/>
            <person name="Wortman J."/>
            <person name="Nusbaum C."/>
            <person name="Birren B."/>
        </authorList>
    </citation>
    <scope>NUCLEOTIDE SEQUENCE</scope>
    <source>
        <strain evidence="2">ATCC 64411</strain>
    </source>
</reference>